<evidence type="ECO:0000313" key="1">
    <source>
        <dbReference type="EMBL" id="MBC8629542.1"/>
    </source>
</evidence>
<organism evidence="1 2">
    <name type="scientific">Blautia stercoris</name>
    <dbReference type="NCBI Taxonomy" id="871664"/>
    <lineage>
        <taxon>Bacteria</taxon>
        <taxon>Bacillati</taxon>
        <taxon>Bacillota</taxon>
        <taxon>Clostridia</taxon>
        <taxon>Lachnospirales</taxon>
        <taxon>Lachnospiraceae</taxon>
        <taxon>Blautia</taxon>
    </lineage>
</organism>
<keyword evidence="2" id="KW-1185">Reference proteome</keyword>
<proteinExistence type="predicted"/>
<dbReference type="EMBL" id="JACRTP010000006">
    <property type="protein sequence ID" value="MBC8629542.1"/>
    <property type="molecule type" value="Genomic_DNA"/>
</dbReference>
<sequence length="151" mass="17477">MYENMRSGQNIGRIKAAPNLVNICVDEIAQEEMKGRLYHCYKKEATNFTNVVELLDEMEKLYDKLHFPEASTKSRSFLREKDPQQRETIPKVVEPKTVLEQKGTKGTFLVCVQYRQNATWQGEIVLMESEESYEFSSALDLVKIINNTSSF</sequence>
<dbReference type="Proteomes" id="UP000661649">
    <property type="component" value="Unassembled WGS sequence"/>
</dbReference>
<name>A0ABR7PDR0_9FIRM</name>
<comment type="caution">
    <text evidence="1">The sequence shown here is derived from an EMBL/GenBank/DDBJ whole genome shotgun (WGS) entry which is preliminary data.</text>
</comment>
<accession>A0ABR7PDR0</accession>
<reference evidence="1 2" key="1">
    <citation type="submission" date="2020-08" db="EMBL/GenBank/DDBJ databases">
        <title>Genome public.</title>
        <authorList>
            <person name="Liu C."/>
            <person name="Sun Q."/>
        </authorList>
    </citation>
    <scope>NUCLEOTIDE SEQUENCE [LARGE SCALE GENOMIC DNA]</scope>
    <source>
        <strain evidence="1 2">3_YM_SP_D4_24.mj</strain>
    </source>
</reference>
<evidence type="ECO:0000313" key="2">
    <source>
        <dbReference type="Proteomes" id="UP000661649"/>
    </source>
</evidence>
<gene>
    <name evidence="1" type="ORF">H8712_13180</name>
</gene>
<protein>
    <submittedName>
        <fullName evidence="1">Uncharacterized protein</fullName>
    </submittedName>
</protein>